<dbReference type="AlphaFoldDB" id="I4BIB8"/>
<keyword evidence="2" id="KW-1185">Reference proteome</keyword>
<name>I4BIB8_MYCCN</name>
<accession>I4BIB8</accession>
<reference evidence="1 2" key="1">
    <citation type="submission" date="2012-06" db="EMBL/GenBank/DDBJ databases">
        <title>Complete sequence of chromosome of Mycobacterium chubuense NBB4.</title>
        <authorList>
            <consortium name="US DOE Joint Genome Institute"/>
            <person name="Lucas S."/>
            <person name="Han J."/>
            <person name="Lapidus A."/>
            <person name="Cheng J.-F."/>
            <person name="Goodwin L."/>
            <person name="Pitluck S."/>
            <person name="Peters L."/>
            <person name="Mikhailova N."/>
            <person name="Teshima H."/>
            <person name="Detter J.C."/>
            <person name="Han C."/>
            <person name="Tapia R."/>
            <person name="Land M."/>
            <person name="Hauser L."/>
            <person name="Kyrpides N."/>
            <person name="Ivanova N."/>
            <person name="Pagani I."/>
            <person name="Mattes T."/>
            <person name="Holmes A."/>
            <person name="Rutledge P."/>
            <person name="Paulsen I."/>
            <person name="Coleman N."/>
            <person name="Woyke T."/>
        </authorList>
    </citation>
    <scope>NUCLEOTIDE SEQUENCE [LARGE SCALE GENOMIC DNA]</scope>
    <source>
        <strain evidence="1 2">NBB4</strain>
    </source>
</reference>
<dbReference type="KEGG" id="mcb:Mycch_2248"/>
<organism evidence="1 2">
    <name type="scientific">Mycolicibacterium chubuense (strain NBB4)</name>
    <name type="common">Mycobacterium chubuense</name>
    <dbReference type="NCBI Taxonomy" id="710421"/>
    <lineage>
        <taxon>Bacteria</taxon>
        <taxon>Bacillati</taxon>
        <taxon>Actinomycetota</taxon>
        <taxon>Actinomycetes</taxon>
        <taxon>Mycobacteriales</taxon>
        <taxon>Mycobacteriaceae</taxon>
        <taxon>Mycolicibacterium</taxon>
    </lineage>
</organism>
<evidence type="ECO:0000313" key="2">
    <source>
        <dbReference type="Proteomes" id="UP000006057"/>
    </source>
</evidence>
<dbReference type="HOGENOM" id="CLU_3254313_0_0_11"/>
<dbReference type="RefSeq" id="WP_014815505.1">
    <property type="nucleotide sequence ID" value="NC_018027.1"/>
</dbReference>
<proteinExistence type="predicted"/>
<gene>
    <name evidence="1" type="ordered locus">Mycch_2248</name>
</gene>
<dbReference type="PATRIC" id="fig|710421.3.peg.2243"/>
<dbReference type="EMBL" id="CP003053">
    <property type="protein sequence ID" value="AFM17025.1"/>
    <property type="molecule type" value="Genomic_DNA"/>
</dbReference>
<sequence length="42" mass="4601">MSELLRSVGHDPLLTLGGRLLTPPLREVYAILMRAGVLVVED</sequence>
<protein>
    <submittedName>
        <fullName evidence="1">Uncharacterized protein</fullName>
    </submittedName>
</protein>
<evidence type="ECO:0000313" key="1">
    <source>
        <dbReference type="EMBL" id="AFM17025.1"/>
    </source>
</evidence>
<dbReference type="Proteomes" id="UP000006057">
    <property type="component" value="Chromosome"/>
</dbReference>
<dbReference type="NCBIfam" id="NF040653">
    <property type="entry name" value="Rv1535_dom"/>
    <property type="match status" value="1"/>
</dbReference>